<dbReference type="GO" id="GO:0008757">
    <property type="term" value="F:S-adenosylmethionine-dependent methyltransferase activity"/>
    <property type="evidence" value="ECO:0007669"/>
    <property type="project" value="InterPro"/>
</dbReference>
<feature type="domain" description="Methyltransferase type 11" evidence="1">
    <location>
        <begin position="41"/>
        <end position="139"/>
    </location>
</feature>
<dbReference type="Pfam" id="PF08241">
    <property type="entry name" value="Methyltransf_11"/>
    <property type="match status" value="1"/>
</dbReference>
<dbReference type="PANTHER" id="PTHR43861">
    <property type="entry name" value="TRANS-ACONITATE 2-METHYLTRANSFERASE-RELATED"/>
    <property type="match status" value="1"/>
</dbReference>
<dbReference type="Gene3D" id="3.40.50.150">
    <property type="entry name" value="Vaccinia Virus protein VP39"/>
    <property type="match status" value="1"/>
</dbReference>
<dbReference type="EMBL" id="OV651815">
    <property type="protein sequence ID" value="CAH1108135.1"/>
    <property type="molecule type" value="Genomic_DNA"/>
</dbReference>
<dbReference type="InterPro" id="IPR029063">
    <property type="entry name" value="SAM-dependent_MTases_sf"/>
</dbReference>
<reference evidence="2" key="1">
    <citation type="submission" date="2022-01" db="EMBL/GenBank/DDBJ databases">
        <authorList>
            <person name="King R."/>
        </authorList>
    </citation>
    <scope>NUCLEOTIDE SEQUENCE</scope>
</reference>
<dbReference type="OrthoDB" id="66144at2759"/>
<dbReference type="PANTHER" id="PTHR43861:SF1">
    <property type="entry name" value="TRANS-ACONITATE 2-METHYLTRANSFERASE"/>
    <property type="match status" value="1"/>
</dbReference>
<evidence type="ECO:0000313" key="3">
    <source>
        <dbReference type="Proteomes" id="UP001153636"/>
    </source>
</evidence>
<evidence type="ECO:0000313" key="2">
    <source>
        <dbReference type="EMBL" id="CAH1108135.1"/>
    </source>
</evidence>
<proteinExistence type="predicted"/>
<dbReference type="AlphaFoldDB" id="A0A9P0CXM4"/>
<dbReference type="SUPFAM" id="SSF53335">
    <property type="entry name" value="S-adenosyl-L-methionine-dependent methyltransferases"/>
    <property type="match status" value="1"/>
</dbReference>
<name>A0A9P0CXM4_9CUCU</name>
<dbReference type="CDD" id="cd02440">
    <property type="entry name" value="AdoMet_MTases"/>
    <property type="match status" value="1"/>
</dbReference>
<dbReference type="Proteomes" id="UP001153636">
    <property type="component" value="Chromosome 3"/>
</dbReference>
<protein>
    <recommendedName>
        <fullName evidence="1">Methyltransferase type 11 domain-containing protein</fullName>
    </recommendedName>
</protein>
<sequence>MSFIFPQLWANNSNITFVLNSSHLSKYRHLLKWKNKASILEFGFANGHNSNQVLRPLLPNDYKEFIGSDISKQMVEEAKKEFRMPRSNIVQMSIDGNIPDEFHNRFDHVFSFLTMHLVQNPRQAFKNIYQILKPGGWMFLTFFERTPVDDVFDKISKNPKWSNYRQDEMISKYYYSDNPQKGYRKDIDAANFKDYHFNIEKDTYEFGSIEEMNNLAIAVNATIPNIPEELMSEYIAYFLKEVQNGKLVNLTNKDGKQCACFNTTTFIVHATKP</sequence>
<dbReference type="InterPro" id="IPR013216">
    <property type="entry name" value="Methyltransf_11"/>
</dbReference>
<accession>A0A9P0CXM4</accession>
<gene>
    <name evidence="2" type="ORF">PSYICH_LOCUS8638</name>
</gene>
<organism evidence="2 3">
    <name type="scientific">Psylliodes chrysocephalus</name>
    <dbReference type="NCBI Taxonomy" id="3402493"/>
    <lineage>
        <taxon>Eukaryota</taxon>
        <taxon>Metazoa</taxon>
        <taxon>Ecdysozoa</taxon>
        <taxon>Arthropoda</taxon>
        <taxon>Hexapoda</taxon>
        <taxon>Insecta</taxon>
        <taxon>Pterygota</taxon>
        <taxon>Neoptera</taxon>
        <taxon>Endopterygota</taxon>
        <taxon>Coleoptera</taxon>
        <taxon>Polyphaga</taxon>
        <taxon>Cucujiformia</taxon>
        <taxon>Chrysomeloidea</taxon>
        <taxon>Chrysomelidae</taxon>
        <taxon>Galerucinae</taxon>
        <taxon>Alticini</taxon>
        <taxon>Psylliodes</taxon>
    </lineage>
</organism>
<keyword evidence="3" id="KW-1185">Reference proteome</keyword>
<evidence type="ECO:0000259" key="1">
    <source>
        <dbReference type="Pfam" id="PF08241"/>
    </source>
</evidence>